<organism evidence="1 2">
    <name type="scientific">Mucilaginibacter straminoryzae</name>
    <dbReference type="NCBI Taxonomy" id="2932774"/>
    <lineage>
        <taxon>Bacteria</taxon>
        <taxon>Pseudomonadati</taxon>
        <taxon>Bacteroidota</taxon>
        <taxon>Sphingobacteriia</taxon>
        <taxon>Sphingobacteriales</taxon>
        <taxon>Sphingobacteriaceae</taxon>
        <taxon>Mucilaginibacter</taxon>
    </lineage>
</organism>
<dbReference type="AlphaFoldDB" id="A0A9X1X3B7"/>
<proteinExistence type="predicted"/>
<dbReference type="GO" id="GO:0047617">
    <property type="term" value="F:fatty acyl-CoA hydrolase activity"/>
    <property type="evidence" value="ECO:0007669"/>
    <property type="project" value="TreeGrafter"/>
</dbReference>
<sequence>MAETIADYNFKTPIPIRFSDIDAYGNVSNTIYFTFFEIARLAYWRDAIKWDFNKAGVILGRSEINYLKTLTIDDKINCYVRTSRIGTSSFDVMYLLTRETAEGSEEICTTGKSVCISYDYGAKESIPIPTEERESMIHYDEPGLITNTN</sequence>
<dbReference type="SUPFAM" id="SSF54637">
    <property type="entry name" value="Thioesterase/thiol ester dehydrase-isomerase"/>
    <property type="match status" value="1"/>
</dbReference>
<dbReference type="InterPro" id="IPR050563">
    <property type="entry name" value="4-hydroxybenzoyl-CoA_TE"/>
</dbReference>
<dbReference type="Pfam" id="PF13279">
    <property type="entry name" value="4HBT_2"/>
    <property type="match status" value="1"/>
</dbReference>
<dbReference type="PANTHER" id="PTHR31793:SF24">
    <property type="entry name" value="LONG-CHAIN ACYL-COA THIOESTERASE FADM"/>
    <property type="match status" value="1"/>
</dbReference>
<dbReference type="PANTHER" id="PTHR31793">
    <property type="entry name" value="4-HYDROXYBENZOYL-COA THIOESTERASE FAMILY MEMBER"/>
    <property type="match status" value="1"/>
</dbReference>
<gene>
    <name evidence="1" type="ORF">MUY27_07380</name>
</gene>
<evidence type="ECO:0000313" key="1">
    <source>
        <dbReference type="EMBL" id="MCJ8209525.1"/>
    </source>
</evidence>
<name>A0A9X1X3B7_9SPHI</name>
<keyword evidence="2" id="KW-1185">Reference proteome</keyword>
<protein>
    <submittedName>
        <fullName evidence="1">Acyl-CoA thioesterase</fullName>
    </submittedName>
</protein>
<dbReference type="Proteomes" id="UP001139450">
    <property type="component" value="Unassembled WGS sequence"/>
</dbReference>
<reference evidence="1" key="1">
    <citation type="submission" date="2022-04" db="EMBL/GenBank/DDBJ databases">
        <title>Mucilaginibacter sp. RS28 isolated from freshwater.</title>
        <authorList>
            <person name="Ko S.-R."/>
        </authorList>
    </citation>
    <scope>NUCLEOTIDE SEQUENCE</scope>
    <source>
        <strain evidence="1">RS28</strain>
    </source>
</reference>
<evidence type="ECO:0000313" key="2">
    <source>
        <dbReference type="Proteomes" id="UP001139450"/>
    </source>
</evidence>
<dbReference type="CDD" id="cd00586">
    <property type="entry name" value="4HBT"/>
    <property type="match status" value="1"/>
</dbReference>
<dbReference type="EMBL" id="JALJEJ010000003">
    <property type="protein sequence ID" value="MCJ8209525.1"/>
    <property type="molecule type" value="Genomic_DNA"/>
</dbReference>
<dbReference type="Gene3D" id="3.10.129.10">
    <property type="entry name" value="Hotdog Thioesterase"/>
    <property type="match status" value="1"/>
</dbReference>
<comment type="caution">
    <text evidence="1">The sequence shown here is derived from an EMBL/GenBank/DDBJ whole genome shotgun (WGS) entry which is preliminary data.</text>
</comment>
<dbReference type="RefSeq" id="WP_245129362.1">
    <property type="nucleotide sequence ID" value="NZ_JALJEJ010000003.1"/>
</dbReference>
<accession>A0A9X1X3B7</accession>
<dbReference type="InterPro" id="IPR029069">
    <property type="entry name" value="HotDog_dom_sf"/>
</dbReference>